<dbReference type="GO" id="GO:0030246">
    <property type="term" value="F:carbohydrate binding"/>
    <property type="evidence" value="ECO:0007669"/>
    <property type="project" value="InterPro"/>
</dbReference>
<dbReference type="PANTHER" id="PTHR11607">
    <property type="entry name" value="ALPHA-MANNOSIDASE"/>
    <property type="match status" value="1"/>
</dbReference>
<dbReference type="GeneID" id="109538686"/>
<evidence type="ECO:0000313" key="12">
    <source>
        <dbReference type="EnsemblMetazoa" id="XP_019761602.1"/>
    </source>
</evidence>
<dbReference type="InterPro" id="IPR028995">
    <property type="entry name" value="Glyco_hydro_57/38_cen_sf"/>
</dbReference>
<dbReference type="PANTHER" id="PTHR11607:SF3">
    <property type="entry name" value="LYSOSOMAL ALPHA-MANNOSIDASE"/>
    <property type="match status" value="1"/>
</dbReference>
<dbReference type="Gene3D" id="2.60.40.1360">
    <property type="match status" value="1"/>
</dbReference>
<dbReference type="GO" id="GO:0046872">
    <property type="term" value="F:metal ion binding"/>
    <property type="evidence" value="ECO:0007669"/>
    <property type="project" value="UniProtKB-KW"/>
</dbReference>
<dbReference type="Gene3D" id="3.20.110.10">
    <property type="entry name" value="Glycoside hydrolase 38, N terminal domain"/>
    <property type="match status" value="1"/>
</dbReference>
<comment type="catalytic activity">
    <reaction evidence="1">
        <text>Hydrolysis of terminal, non-reducing alpha-D-mannose residues in alpha-D-mannosides.</text>
        <dbReference type="EC" id="3.2.1.24"/>
    </reaction>
</comment>
<keyword evidence="6 10" id="KW-0862">Zinc</keyword>
<dbReference type="InterPro" id="IPR027291">
    <property type="entry name" value="Glyco_hydro_38_N_sf"/>
</dbReference>
<dbReference type="GO" id="GO:0004559">
    <property type="term" value="F:alpha-mannosidase activity"/>
    <property type="evidence" value="ECO:0007669"/>
    <property type="project" value="UniProtKB-EC"/>
</dbReference>
<reference evidence="13" key="1">
    <citation type="journal article" date="2013" name="Genome Biol.">
        <title>Draft genome of the mountain pine beetle, Dendroctonus ponderosae Hopkins, a major forest pest.</title>
        <authorList>
            <person name="Keeling C.I."/>
            <person name="Yuen M.M."/>
            <person name="Liao N.Y."/>
            <person name="Docking T.R."/>
            <person name="Chan S.K."/>
            <person name="Taylor G.A."/>
            <person name="Palmquist D.L."/>
            <person name="Jackman S.D."/>
            <person name="Nguyen A."/>
            <person name="Li M."/>
            <person name="Henderson H."/>
            <person name="Janes J.K."/>
            <person name="Zhao Y."/>
            <person name="Pandoh P."/>
            <person name="Moore R."/>
            <person name="Sperling F.A."/>
            <person name="Huber D.P."/>
            <person name="Birol I."/>
            <person name="Jones S.J."/>
            <person name="Bohlmann J."/>
        </authorList>
    </citation>
    <scope>NUCLEOTIDE SEQUENCE</scope>
</reference>
<comment type="cofactor">
    <cofactor evidence="10">
        <name>Zn(2+)</name>
        <dbReference type="ChEBI" id="CHEBI:29105"/>
    </cofactor>
    <text evidence="10">Binds 1 zinc ion per subunit.</text>
</comment>
<evidence type="ECO:0000313" key="13">
    <source>
        <dbReference type="Proteomes" id="UP000019118"/>
    </source>
</evidence>
<keyword evidence="13" id="KW-1185">Reference proteome</keyword>
<dbReference type="KEGG" id="dpa:109538686"/>
<dbReference type="SUPFAM" id="SSF74650">
    <property type="entry name" value="Galactose mutarotase-like"/>
    <property type="match status" value="1"/>
</dbReference>
<dbReference type="Pfam" id="PF17677">
    <property type="entry name" value="Glyco_hydro38C2"/>
    <property type="match status" value="1"/>
</dbReference>
<evidence type="ECO:0000256" key="7">
    <source>
        <dbReference type="ARBA" id="ARBA00023157"/>
    </source>
</evidence>
<dbReference type="InterPro" id="IPR041147">
    <property type="entry name" value="GH38_C"/>
</dbReference>
<dbReference type="Pfam" id="PF09261">
    <property type="entry name" value="Alpha-mann_mid"/>
    <property type="match status" value="1"/>
</dbReference>
<evidence type="ECO:0000256" key="10">
    <source>
        <dbReference type="RuleBase" id="RU361199"/>
    </source>
</evidence>
<keyword evidence="8" id="KW-0325">Glycoprotein</keyword>
<evidence type="ECO:0000256" key="3">
    <source>
        <dbReference type="ARBA" id="ARBA00012752"/>
    </source>
</evidence>
<dbReference type="InterPro" id="IPR011330">
    <property type="entry name" value="Glyco_hydro/deAcase_b/a-brl"/>
</dbReference>
<dbReference type="EC" id="3.2.1.-" evidence="10"/>
<dbReference type="FunFam" id="3.20.110.10:FF:000001">
    <property type="entry name" value="Alpha-mannosidase"/>
    <property type="match status" value="1"/>
</dbReference>
<dbReference type="SUPFAM" id="SSF88713">
    <property type="entry name" value="Glycoside hydrolase/deacetylase"/>
    <property type="match status" value="1"/>
</dbReference>
<dbReference type="InterPro" id="IPR015341">
    <property type="entry name" value="Glyco_hydro_38_cen"/>
</dbReference>
<keyword evidence="9 10" id="KW-0326">Glycosidase</keyword>
<dbReference type="SMART" id="SM00872">
    <property type="entry name" value="Alpha-mann_mid"/>
    <property type="match status" value="1"/>
</dbReference>
<dbReference type="SUPFAM" id="SSF88688">
    <property type="entry name" value="Families 57/38 glycoside transferase middle domain"/>
    <property type="match status" value="1"/>
</dbReference>
<evidence type="ECO:0000256" key="1">
    <source>
        <dbReference type="ARBA" id="ARBA00000365"/>
    </source>
</evidence>
<dbReference type="InterPro" id="IPR000602">
    <property type="entry name" value="Glyco_hydro_38_N"/>
</dbReference>
<dbReference type="GO" id="GO:0006013">
    <property type="term" value="P:mannose metabolic process"/>
    <property type="evidence" value="ECO:0007669"/>
    <property type="project" value="InterPro"/>
</dbReference>
<keyword evidence="10" id="KW-0732">Signal</keyword>
<dbReference type="InterPro" id="IPR037094">
    <property type="entry name" value="Glyco_hydro_38_cen_sf"/>
</dbReference>
<evidence type="ECO:0000256" key="6">
    <source>
        <dbReference type="ARBA" id="ARBA00022833"/>
    </source>
</evidence>
<comment type="similarity">
    <text evidence="2 10">Belongs to the glycosyl hydrolase 38 family.</text>
</comment>
<proteinExistence type="inferred from homology"/>
<evidence type="ECO:0000256" key="2">
    <source>
        <dbReference type="ARBA" id="ARBA00009792"/>
    </source>
</evidence>
<feature type="chain" id="PRO_5043107874" description="Alpha-mannosidase" evidence="10">
    <location>
        <begin position="23"/>
        <end position="997"/>
    </location>
</feature>
<evidence type="ECO:0000256" key="5">
    <source>
        <dbReference type="ARBA" id="ARBA00022801"/>
    </source>
</evidence>
<dbReference type="EnsemblMetazoa" id="XM_019906043.1">
    <property type="protein sequence ID" value="XP_019761602.1"/>
    <property type="gene ID" value="LOC109538686"/>
</dbReference>
<dbReference type="FunFam" id="1.20.1270.50:FF:000003">
    <property type="entry name" value="Alpha-mannosidase"/>
    <property type="match status" value="1"/>
</dbReference>
<evidence type="ECO:0000256" key="9">
    <source>
        <dbReference type="ARBA" id="ARBA00023295"/>
    </source>
</evidence>
<keyword evidence="5 10" id="KW-0378">Hydrolase</keyword>
<dbReference type="Gene3D" id="2.60.40.1180">
    <property type="entry name" value="Golgi alpha-mannosidase II"/>
    <property type="match status" value="1"/>
</dbReference>
<dbReference type="Gene3D" id="1.20.1270.50">
    <property type="entry name" value="Glycoside hydrolase family 38, central domain"/>
    <property type="match status" value="2"/>
</dbReference>
<dbReference type="Pfam" id="PF01074">
    <property type="entry name" value="Glyco_hydro_38N"/>
    <property type="match status" value="1"/>
</dbReference>
<sequence length="997" mass="112336">MMRSTVRVLCCLLVLVAYSATAFRIKEVQDVLNSCVQCHDTDPDKINVHLIHHSHDDVGWLKTLDQYYWGLNNGDANVAVQNILTSVVKALWEVPERRFIQVETAFFWKWWQNESDDLKAKLKTLVENGQLEIINGGWSMNDEACVNYQSTIDQFTWGFRILNETLGECGKPTFGWQIDPFGHSREHASILYRLGFDGLVFSRLDKNDKSLRKENSDFEFLWQGSANDEDNVVFGALTPEDIYYPPSGFCFDILCEDDKIIDDPDDEAFNAEARAQAFADKVKEQVKWYKTNHLLVTMGGDFQYQAAEINFQNSDKLIKAFEHHEDIKLIYSTPSCYLKAVYEAQPTLQVKTDDFFPYGSADHSYWAGYFTSRPNFKRFERTSHNVLQVAKQLSALALASGQEADVDSLRALRENIGVAQHHDSITGTAKQHVSKDYTKLLARGVSQAEAPFTKLLEGLLEVDLSGSVNLTSCLLANISVCTASQTSENLLVVVYNPLSWPVDFPVRLPVDEGSFIIVGSDGVEAYDVTTPISSFSYVKLDEAKPAARELVFIASQVPPLGVKSYVITKDLVKNSQSAVERKLEEDVLKFGDESAGFEIDEETNLLKSVTMNGVTLPVSQTFLHYLSHDGRDDNDPSGAYIFRPDGEIIPFNKPAILSKTQGEVVDEVHQRFNEWITQIIRVYKGAQNYIEFDWLVGPLNISDDKGMEVVTRFTVDNFNNERTFYTDSNGREMIQRVRNKRPTYSYDSSIEPVASNYYPVTSKLVIKDEDGELEVAVLNDRSQAGTSLGEGQIELMVHRRDVKDDAKGVGEALNDTEFDQGIVARGQHYLILGPSSTLLEQGKTVAAQERILAHQKLLQPWVGMAEAGDLTVEALEKLMSKTYSALSKSLPENVNILTLEPWADYTYLLRLEHIFEKNEDPELSSPVTVNLQEIFSGFVVRKAVETTLGANRELAGLKTKYDWSYKGTYKYAKQSLAGLDVTLQPMDIKTFIIEVSR</sequence>
<accession>A0AAR5PL28</accession>
<dbReference type="Pfam" id="PF07748">
    <property type="entry name" value="Glyco_hydro_38C"/>
    <property type="match status" value="1"/>
</dbReference>
<dbReference type="Gene3D" id="2.70.98.30">
    <property type="entry name" value="Golgi alpha-mannosidase II, domain 4"/>
    <property type="match status" value="1"/>
</dbReference>
<dbReference type="FunFam" id="1.20.1270.50:FF:000002">
    <property type="entry name" value="Alpha-mannosidase"/>
    <property type="match status" value="1"/>
</dbReference>
<dbReference type="AlphaFoldDB" id="A0AAR5PL28"/>
<protein>
    <recommendedName>
        <fullName evidence="3 10">Alpha-mannosidase</fullName>
        <ecNumber evidence="10">3.2.1.-</ecNumber>
    </recommendedName>
</protein>
<evidence type="ECO:0000256" key="8">
    <source>
        <dbReference type="ARBA" id="ARBA00023180"/>
    </source>
</evidence>
<organism evidence="12 13">
    <name type="scientific">Dendroctonus ponderosae</name>
    <name type="common">Mountain pine beetle</name>
    <dbReference type="NCBI Taxonomy" id="77166"/>
    <lineage>
        <taxon>Eukaryota</taxon>
        <taxon>Metazoa</taxon>
        <taxon>Ecdysozoa</taxon>
        <taxon>Arthropoda</taxon>
        <taxon>Hexapoda</taxon>
        <taxon>Insecta</taxon>
        <taxon>Pterygota</taxon>
        <taxon>Neoptera</taxon>
        <taxon>Endopterygota</taxon>
        <taxon>Coleoptera</taxon>
        <taxon>Polyphaga</taxon>
        <taxon>Cucujiformia</taxon>
        <taxon>Curculionidae</taxon>
        <taxon>Scolytinae</taxon>
        <taxon>Dendroctonus</taxon>
    </lineage>
</organism>
<feature type="signal peptide" evidence="10">
    <location>
        <begin position="1"/>
        <end position="22"/>
    </location>
</feature>
<name>A0AAR5PL28_DENPD</name>
<evidence type="ECO:0000256" key="4">
    <source>
        <dbReference type="ARBA" id="ARBA00022723"/>
    </source>
</evidence>
<dbReference type="InterPro" id="IPR013780">
    <property type="entry name" value="Glyco_hydro_b"/>
</dbReference>
<dbReference type="InterPro" id="IPR011013">
    <property type="entry name" value="Gal_mutarotase_sf_dom"/>
</dbReference>
<evidence type="ECO:0000259" key="11">
    <source>
        <dbReference type="SMART" id="SM00872"/>
    </source>
</evidence>
<dbReference type="InterPro" id="IPR011682">
    <property type="entry name" value="Glyco_hydro_38_C"/>
</dbReference>
<dbReference type="FunFam" id="2.70.98.30:FF:000003">
    <property type="entry name" value="Alpha-mannosidase"/>
    <property type="match status" value="1"/>
</dbReference>
<dbReference type="CDD" id="cd10810">
    <property type="entry name" value="GH38N_AMII_LAM_like"/>
    <property type="match status" value="1"/>
</dbReference>
<keyword evidence="7" id="KW-1015">Disulfide bond</keyword>
<keyword evidence="4 10" id="KW-0479">Metal-binding</keyword>
<dbReference type="Proteomes" id="UP000019118">
    <property type="component" value="Unassembled WGS sequence"/>
</dbReference>
<reference evidence="12" key="2">
    <citation type="submission" date="2024-08" db="UniProtKB">
        <authorList>
            <consortium name="EnsemblMetazoa"/>
        </authorList>
    </citation>
    <scope>IDENTIFICATION</scope>
</reference>
<dbReference type="InterPro" id="IPR050843">
    <property type="entry name" value="Glycosyl_Hydrlase_38"/>
</dbReference>
<dbReference type="GO" id="GO:0005764">
    <property type="term" value="C:lysosome"/>
    <property type="evidence" value="ECO:0007669"/>
    <property type="project" value="TreeGrafter"/>
</dbReference>
<feature type="domain" description="Glycoside hydrolase family 38 central" evidence="11">
    <location>
        <begin position="364"/>
        <end position="441"/>
    </location>
</feature>